<dbReference type="PRINTS" id="PR00407">
    <property type="entry name" value="EUMOPTERIN"/>
</dbReference>
<evidence type="ECO:0000313" key="3">
    <source>
        <dbReference type="EMBL" id="MFC5061821.1"/>
    </source>
</evidence>
<protein>
    <submittedName>
        <fullName evidence="3">Molybdopterin-dependent oxidoreductase</fullName>
    </submittedName>
</protein>
<dbReference type="RefSeq" id="WP_378035175.1">
    <property type="nucleotide sequence ID" value="NZ_JBHSIV010000005.1"/>
</dbReference>
<dbReference type="Gene3D" id="3.90.420.10">
    <property type="entry name" value="Oxidoreductase, molybdopterin-binding domain"/>
    <property type="match status" value="1"/>
</dbReference>
<dbReference type="Pfam" id="PF00174">
    <property type="entry name" value="Oxidored_molyb"/>
    <property type="match status" value="1"/>
</dbReference>
<evidence type="ECO:0000259" key="2">
    <source>
        <dbReference type="Pfam" id="PF00174"/>
    </source>
</evidence>
<dbReference type="Gene3D" id="2.60.40.650">
    <property type="match status" value="1"/>
</dbReference>
<dbReference type="SUPFAM" id="SSF81296">
    <property type="entry name" value="E set domains"/>
    <property type="match status" value="1"/>
</dbReference>
<accession>A0ABV9YIW6</accession>
<dbReference type="InterPro" id="IPR014756">
    <property type="entry name" value="Ig_E-set"/>
</dbReference>
<reference evidence="4" key="1">
    <citation type="journal article" date="2019" name="Int. J. Syst. Evol. Microbiol.">
        <title>The Global Catalogue of Microorganisms (GCM) 10K type strain sequencing project: providing services to taxonomists for standard genome sequencing and annotation.</title>
        <authorList>
            <consortium name="The Broad Institute Genomics Platform"/>
            <consortium name="The Broad Institute Genome Sequencing Center for Infectious Disease"/>
            <person name="Wu L."/>
            <person name="Ma J."/>
        </authorList>
    </citation>
    <scope>NUCLEOTIDE SEQUENCE [LARGE SCALE GENOMIC DNA]</scope>
    <source>
        <strain evidence="4">CGMCC 4.7093</strain>
    </source>
</reference>
<evidence type="ECO:0000313" key="4">
    <source>
        <dbReference type="Proteomes" id="UP001595947"/>
    </source>
</evidence>
<evidence type="ECO:0000256" key="1">
    <source>
        <dbReference type="SAM" id="MobiDB-lite"/>
    </source>
</evidence>
<sequence>MPDDVRMEPAATTKWQPAPERLAPPTTGVDDLYVIGHLGIARVPGHSWRLRVHGREFTLDELRALPGTEVQAVLECFGNPLRPDEPVRRAGNVVWRGVPVATVLDLADAPEGPLLWAEGADSGVFDGTPCSEYLKDLPLDVVRDRGVLAYECNGEPLTAEHGFPVRLFVPGYFGTNNVKWLRSLTVADRRPEHLFTTTLYQRVPPGGGDPEPVRDLDVTSLVTDVHREGATVRVTGWAWGSAPVVGVEVGLGGRWAEAALSAPVGGPHGWRGFTTTVVPGPGEDVVVVRARDDAGRRQPLEGVRNACHAVPVPL</sequence>
<dbReference type="InterPro" id="IPR000572">
    <property type="entry name" value="OxRdtase_Mopterin-bd_dom"/>
</dbReference>
<gene>
    <name evidence="3" type="ORF">ACFPBZ_06365</name>
</gene>
<dbReference type="Proteomes" id="UP001595947">
    <property type="component" value="Unassembled WGS sequence"/>
</dbReference>
<dbReference type="PANTHER" id="PTHR19372:SF7">
    <property type="entry name" value="SULFITE OXIDASE, MITOCHONDRIAL"/>
    <property type="match status" value="1"/>
</dbReference>
<dbReference type="EMBL" id="JBHSIV010000005">
    <property type="protein sequence ID" value="MFC5061821.1"/>
    <property type="molecule type" value="Genomic_DNA"/>
</dbReference>
<comment type="caution">
    <text evidence="3">The sequence shown here is derived from an EMBL/GenBank/DDBJ whole genome shotgun (WGS) entry which is preliminary data.</text>
</comment>
<dbReference type="InterPro" id="IPR036374">
    <property type="entry name" value="OxRdtase_Mopterin-bd_sf"/>
</dbReference>
<organism evidence="3 4">
    <name type="scientific">Actinomycetospora atypica</name>
    <dbReference type="NCBI Taxonomy" id="1290095"/>
    <lineage>
        <taxon>Bacteria</taxon>
        <taxon>Bacillati</taxon>
        <taxon>Actinomycetota</taxon>
        <taxon>Actinomycetes</taxon>
        <taxon>Pseudonocardiales</taxon>
        <taxon>Pseudonocardiaceae</taxon>
        <taxon>Actinomycetospora</taxon>
    </lineage>
</organism>
<name>A0ABV9YIW6_9PSEU</name>
<feature type="region of interest" description="Disordered" evidence="1">
    <location>
        <begin position="1"/>
        <end position="23"/>
    </location>
</feature>
<proteinExistence type="predicted"/>
<keyword evidence="4" id="KW-1185">Reference proteome</keyword>
<dbReference type="InterPro" id="IPR008335">
    <property type="entry name" value="Mopterin_OxRdtase_euk"/>
</dbReference>
<feature type="domain" description="Oxidoreductase molybdopterin-binding" evidence="2">
    <location>
        <begin position="42"/>
        <end position="192"/>
    </location>
</feature>
<dbReference type="PANTHER" id="PTHR19372">
    <property type="entry name" value="SULFITE REDUCTASE"/>
    <property type="match status" value="1"/>
</dbReference>
<dbReference type="SUPFAM" id="SSF56524">
    <property type="entry name" value="Oxidoreductase molybdopterin-binding domain"/>
    <property type="match status" value="1"/>
</dbReference>